<evidence type="ECO:0000256" key="1">
    <source>
        <dbReference type="SAM" id="MobiDB-lite"/>
    </source>
</evidence>
<evidence type="ECO:0000313" key="4">
    <source>
        <dbReference type="Proteomes" id="UP000183107"/>
    </source>
</evidence>
<feature type="compositionally biased region" description="Basic and acidic residues" evidence="1">
    <location>
        <begin position="143"/>
        <end position="160"/>
    </location>
</feature>
<dbReference type="Proteomes" id="UP000183107">
    <property type="component" value="Unassembled WGS sequence"/>
</dbReference>
<reference evidence="4" key="1">
    <citation type="submission" date="2016-10" db="EMBL/GenBank/DDBJ databases">
        <authorList>
            <person name="Varghese N."/>
        </authorList>
    </citation>
    <scope>NUCLEOTIDE SEQUENCE [LARGE SCALE GENOMIC DNA]</scope>
    <source>
        <strain evidence="4">Nsp8</strain>
    </source>
</reference>
<keyword evidence="2" id="KW-0732">Signal</keyword>
<keyword evidence="4" id="KW-1185">Reference proteome</keyword>
<name>A0A1I4YAT6_9PROT</name>
<dbReference type="EMBL" id="FOVJ01000001">
    <property type="protein sequence ID" value="SFN35098.1"/>
    <property type="molecule type" value="Genomic_DNA"/>
</dbReference>
<gene>
    <name evidence="3" type="ORF">SAMN05216386_0598</name>
</gene>
<feature type="signal peptide" evidence="2">
    <location>
        <begin position="1"/>
        <end position="18"/>
    </location>
</feature>
<protein>
    <submittedName>
        <fullName evidence="3">Uncharacterized protein</fullName>
    </submittedName>
</protein>
<dbReference type="RefSeq" id="WP_143071866.1">
    <property type="nucleotide sequence ID" value="NZ_FOVJ01000001.1"/>
</dbReference>
<accession>A0A1I4YAT6</accession>
<dbReference type="AlphaFoldDB" id="A0A1I4YAT6"/>
<proteinExistence type="predicted"/>
<feature type="region of interest" description="Disordered" evidence="1">
    <location>
        <begin position="143"/>
        <end position="167"/>
    </location>
</feature>
<dbReference type="OrthoDB" id="8565348at2"/>
<evidence type="ECO:0000256" key="2">
    <source>
        <dbReference type="SAM" id="SignalP"/>
    </source>
</evidence>
<organism evidence="3 4">
    <name type="scientific">Nitrosospira briensis</name>
    <dbReference type="NCBI Taxonomy" id="35799"/>
    <lineage>
        <taxon>Bacteria</taxon>
        <taxon>Pseudomonadati</taxon>
        <taxon>Pseudomonadota</taxon>
        <taxon>Betaproteobacteria</taxon>
        <taxon>Nitrosomonadales</taxon>
        <taxon>Nitrosomonadaceae</taxon>
        <taxon>Nitrosospira</taxon>
    </lineage>
</organism>
<feature type="chain" id="PRO_5010260574" evidence="2">
    <location>
        <begin position="19"/>
        <end position="167"/>
    </location>
</feature>
<evidence type="ECO:0000313" key="3">
    <source>
        <dbReference type="EMBL" id="SFN35098.1"/>
    </source>
</evidence>
<sequence>MKFIVVAVVAMITNAAWAAETSPIFQKPDAQSKFRDAQRHVNELMKTGQYKEASEYMTVYQKLACEASEQKAGRSVEEATEICARKHSPAGFNTSSALPQHGQSISDPLASNVVAPGITVMPRNVPGTPTLVDGSTPSLFMFDPRDAPQETDSARTHRPVDPWTGTP</sequence>